<protein>
    <submittedName>
        <fullName evidence="1">Uncharacterized protein</fullName>
    </submittedName>
</protein>
<proteinExistence type="predicted"/>
<dbReference type="EMBL" id="AFFL01000002">
    <property type="protein sequence ID" value="EGJ39395.1"/>
    <property type="molecule type" value="Genomic_DNA"/>
</dbReference>
<accession>F3UBL4</accession>
<organism evidence="1 2">
    <name type="scientific">Streptococcus sanguinis SK1056</name>
    <dbReference type="NCBI Taxonomy" id="888820"/>
    <lineage>
        <taxon>Bacteria</taxon>
        <taxon>Bacillati</taxon>
        <taxon>Bacillota</taxon>
        <taxon>Bacilli</taxon>
        <taxon>Lactobacillales</taxon>
        <taxon>Streptococcaceae</taxon>
        <taxon>Streptococcus</taxon>
    </lineage>
</organism>
<name>F3UBL4_STRSA</name>
<sequence length="54" mass="6377">MQETLFGVFSIAKGYGRKASLFEYEYFWKCLKTISAKKISNLLFILYNSVVKWD</sequence>
<dbReference type="AlphaFoldDB" id="F3UBL4"/>
<reference evidence="1 2" key="1">
    <citation type="submission" date="2011-03" db="EMBL/GenBank/DDBJ databases">
        <authorList>
            <person name="Muzny D."/>
            <person name="Qin X."/>
            <person name="Deng J."/>
            <person name="Jiang H."/>
            <person name="Liu Y."/>
            <person name="Qu J."/>
            <person name="Song X.-Z."/>
            <person name="Zhang L."/>
            <person name="Thornton R."/>
            <person name="Coyle M."/>
            <person name="Francisco L."/>
            <person name="Jackson L."/>
            <person name="Javaid M."/>
            <person name="Korchina V."/>
            <person name="Kovar C."/>
            <person name="Mata R."/>
            <person name="Mathew T."/>
            <person name="Ngo R."/>
            <person name="Nguyen L."/>
            <person name="Nguyen N."/>
            <person name="Okwuonu G."/>
            <person name="Ongeri F."/>
            <person name="Pham C."/>
            <person name="Simmons D."/>
            <person name="Wilczek-Boney K."/>
            <person name="Hale W."/>
            <person name="Jakkamsetti A."/>
            <person name="Pham P."/>
            <person name="Ruth R."/>
            <person name="San Lucas F."/>
            <person name="Warren J."/>
            <person name="Zhang J."/>
            <person name="Zhao Z."/>
            <person name="Zhou C."/>
            <person name="Zhu D."/>
            <person name="Lee S."/>
            <person name="Bess C."/>
            <person name="Blankenburg K."/>
            <person name="Forbes L."/>
            <person name="Fu Q."/>
            <person name="Gubbala S."/>
            <person name="Hirani K."/>
            <person name="Jayaseelan J.C."/>
            <person name="Lara F."/>
            <person name="Munidasa M."/>
            <person name="Palculict T."/>
            <person name="Patil S."/>
            <person name="Pu L.-L."/>
            <person name="Saada N."/>
            <person name="Tang L."/>
            <person name="Weissenberger G."/>
            <person name="Zhu Y."/>
            <person name="Hemphill L."/>
            <person name="Shang Y."/>
            <person name="Youmans B."/>
            <person name="Ayvaz T."/>
            <person name="Ross M."/>
            <person name="Santibanez J."/>
            <person name="Aqrawi P."/>
            <person name="Gross S."/>
            <person name="Joshi V."/>
            <person name="Fowler G."/>
            <person name="Nazareth L."/>
            <person name="Reid J."/>
            <person name="Worley K."/>
            <person name="Petrosino J."/>
            <person name="Highlander S."/>
            <person name="Gibbs R."/>
        </authorList>
    </citation>
    <scope>NUCLEOTIDE SEQUENCE [LARGE SCALE GENOMIC DNA]</scope>
    <source>
        <strain evidence="1 2">SK1056</strain>
    </source>
</reference>
<dbReference type="Proteomes" id="UP000004171">
    <property type="component" value="Unassembled WGS sequence"/>
</dbReference>
<evidence type="ECO:0000313" key="2">
    <source>
        <dbReference type="Proteomes" id="UP000004171"/>
    </source>
</evidence>
<gene>
    <name evidence="1" type="ORF">HMPREF9393_1017</name>
</gene>
<dbReference type="HOGENOM" id="CLU_3085369_0_0_9"/>
<evidence type="ECO:0000313" key="1">
    <source>
        <dbReference type="EMBL" id="EGJ39395.1"/>
    </source>
</evidence>
<comment type="caution">
    <text evidence="1">The sequence shown here is derived from an EMBL/GenBank/DDBJ whole genome shotgun (WGS) entry which is preliminary data.</text>
</comment>